<proteinExistence type="predicted"/>
<dbReference type="AlphaFoldDB" id="A0A6G1EEF2"/>
<accession>A0A6G1EEF2</accession>
<dbReference type="PANTHER" id="PTHR33085">
    <property type="entry name" value="OS12G0113100 PROTEIN-RELATED"/>
    <property type="match status" value="1"/>
</dbReference>
<dbReference type="Proteomes" id="UP000479710">
    <property type="component" value="Unassembled WGS sequence"/>
</dbReference>
<protein>
    <submittedName>
        <fullName evidence="1">Uncharacterized protein</fullName>
    </submittedName>
</protein>
<organism evidence="1 2">
    <name type="scientific">Oryza meyeriana var. granulata</name>
    <dbReference type="NCBI Taxonomy" id="110450"/>
    <lineage>
        <taxon>Eukaryota</taxon>
        <taxon>Viridiplantae</taxon>
        <taxon>Streptophyta</taxon>
        <taxon>Embryophyta</taxon>
        <taxon>Tracheophyta</taxon>
        <taxon>Spermatophyta</taxon>
        <taxon>Magnoliopsida</taxon>
        <taxon>Liliopsida</taxon>
        <taxon>Poales</taxon>
        <taxon>Poaceae</taxon>
        <taxon>BOP clade</taxon>
        <taxon>Oryzoideae</taxon>
        <taxon>Oryzeae</taxon>
        <taxon>Oryzinae</taxon>
        <taxon>Oryza</taxon>
        <taxon>Oryza meyeriana</taxon>
    </lineage>
</organism>
<comment type="caution">
    <text evidence="1">The sequence shown here is derived from an EMBL/GenBank/DDBJ whole genome shotgun (WGS) entry which is preliminary data.</text>
</comment>
<evidence type="ECO:0000313" key="2">
    <source>
        <dbReference type="Proteomes" id="UP000479710"/>
    </source>
</evidence>
<dbReference type="PANTHER" id="PTHR33085:SF113">
    <property type="entry name" value="OS05G0126000 PROTEIN"/>
    <property type="match status" value="1"/>
</dbReference>
<dbReference type="InterPro" id="IPR012871">
    <property type="entry name" value="DUF1668_ORYSA"/>
</dbReference>
<dbReference type="EMBL" id="SPHZ02000003">
    <property type="protein sequence ID" value="KAF0923061.1"/>
    <property type="molecule type" value="Genomic_DNA"/>
</dbReference>
<dbReference type="OrthoDB" id="695839at2759"/>
<keyword evidence="2" id="KW-1185">Reference proteome</keyword>
<name>A0A6G1EEF2_9ORYZ</name>
<evidence type="ECO:0000313" key="1">
    <source>
        <dbReference type="EMBL" id="KAF0923061.1"/>
    </source>
</evidence>
<dbReference type="Pfam" id="PF07893">
    <property type="entry name" value="DUF1668"/>
    <property type="match status" value="2"/>
</dbReference>
<gene>
    <name evidence="1" type="ORF">E2562_003291</name>
</gene>
<sequence length="193" mass="21105">MPLPTPIQASTRGLDCFPLAESESKMVFTDHAGRAFLYDSDENRFIGMPSLHAPKGIFPISVSIAAQGEEESKLYIMDSTLRPEAPAAESTSSFQFEVFDHRKPTPDSWNKFWHCDPLPPPPFVFNSGGGNSIFGRPVSRSHAGDWMLPFSGKAENVPELKLWFAISAKNQGLPCAADLSPVVRGEPPAPGYI</sequence>
<reference evidence="1 2" key="1">
    <citation type="submission" date="2019-11" db="EMBL/GenBank/DDBJ databases">
        <title>Whole genome sequence of Oryza granulata.</title>
        <authorList>
            <person name="Li W."/>
        </authorList>
    </citation>
    <scope>NUCLEOTIDE SEQUENCE [LARGE SCALE GENOMIC DNA]</scope>
    <source>
        <strain evidence="2">cv. Menghai</strain>
        <tissue evidence="1">Leaf</tissue>
    </source>
</reference>